<protein>
    <submittedName>
        <fullName evidence="1">Uncharacterized protein</fullName>
    </submittedName>
</protein>
<comment type="caution">
    <text evidence="1">The sequence shown here is derived from an EMBL/GenBank/DDBJ whole genome shotgun (WGS) entry which is preliminary data.</text>
</comment>
<proteinExistence type="predicted"/>
<reference evidence="1" key="1">
    <citation type="submission" date="2020-06" db="EMBL/GenBank/DDBJ databases">
        <authorList>
            <person name="Li T."/>
            <person name="Hu X."/>
            <person name="Zhang T."/>
            <person name="Song X."/>
            <person name="Zhang H."/>
            <person name="Dai N."/>
            <person name="Sheng W."/>
            <person name="Hou X."/>
            <person name="Wei L."/>
        </authorList>
    </citation>
    <scope>NUCLEOTIDE SEQUENCE</scope>
    <source>
        <strain evidence="1">G02</strain>
        <tissue evidence="1">Leaf</tissue>
    </source>
</reference>
<reference evidence="1" key="2">
    <citation type="journal article" date="2024" name="Plant">
        <title>Genomic evolution and insights into agronomic trait innovations of Sesamum species.</title>
        <authorList>
            <person name="Miao H."/>
            <person name="Wang L."/>
            <person name="Qu L."/>
            <person name="Liu H."/>
            <person name="Sun Y."/>
            <person name="Le M."/>
            <person name="Wang Q."/>
            <person name="Wei S."/>
            <person name="Zheng Y."/>
            <person name="Lin W."/>
            <person name="Duan Y."/>
            <person name="Cao H."/>
            <person name="Xiong S."/>
            <person name="Wang X."/>
            <person name="Wei L."/>
            <person name="Li C."/>
            <person name="Ma Q."/>
            <person name="Ju M."/>
            <person name="Zhao R."/>
            <person name="Li G."/>
            <person name="Mu C."/>
            <person name="Tian Q."/>
            <person name="Mei H."/>
            <person name="Zhang T."/>
            <person name="Gao T."/>
            <person name="Zhang H."/>
        </authorList>
    </citation>
    <scope>NUCLEOTIDE SEQUENCE</scope>
    <source>
        <strain evidence="1">G02</strain>
    </source>
</reference>
<gene>
    <name evidence="1" type="ORF">Sradi_5701500</name>
</gene>
<name>A0AAW2L162_SESRA</name>
<dbReference type="AlphaFoldDB" id="A0AAW2L162"/>
<organism evidence="1">
    <name type="scientific">Sesamum radiatum</name>
    <name type="common">Black benniseed</name>
    <dbReference type="NCBI Taxonomy" id="300843"/>
    <lineage>
        <taxon>Eukaryota</taxon>
        <taxon>Viridiplantae</taxon>
        <taxon>Streptophyta</taxon>
        <taxon>Embryophyta</taxon>
        <taxon>Tracheophyta</taxon>
        <taxon>Spermatophyta</taxon>
        <taxon>Magnoliopsida</taxon>
        <taxon>eudicotyledons</taxon>
        <taxon>Gunneridae</taxon>
        <taxon>Pentapetalae</taxon>
        <taxon>asterids</taxon>
        <taxon>lamiids</taxon>
        <taxon>Lamiales</taxon>
        <taxon>Pedaliaceae</taxon>
        <taxon>Sesamum</taxon>
    </lineage>
</organism>
<sequence length="89" mass="9887">MVGCQKNIPSAIIAEDHSANLKVVNDREQRQDDSGNGKVKFSKKFKKKEKAKEAVTETFEPRAVEKPMCGCFICGDLNTERENARNAAS</sequence>
<evidence type="ECO:0000313" key="1">
    <source>
        <dbReference type="EMBL" id="KAL0313022.1"/>
    </source>
</evidence>
<accession>A0AAW2L162</accession>
<dbReference type="EMBL" id="JACGWJ010000026">
    <property type="protein sequence ID" value="KAL0313022.1"/>
    <property type="molecule type" value="Genomic_DNA"/>
</dbReference>